<protein>
    <recommendedName>
        <fullName evidence="4">C2H2-type domain-containing protein</fullName>
    </recommendedName>
</protein>
<feature type="compositionally biased region" description="Acidic residues" evidence="1">
    <location>
        <begin position="352"/>
        <end position="362"/>
    </location>
</feature>
<reference evidence="2 3" key="1">
    <citation type="submission" date="2024-05" db="EMBL/GenBank/DDBJ databases">
        <title>A draft genome resource for the thread blight pathogen Marasmius tenuissimus strain MS-2.</title>
        <authorList>
            <person name="Yulfo-Soto G.E."/>
            <person name="Baruah I.K."/>
            <person name="Amoako-Attah I."/>
            <person name="Bukari Y."/>
            <person name="Meinhardt L.W."/>
            <person name="Bailey B.A."/>
            <person name="Cohen S.P."/>
        </authorList>
    </citation>
    <scope>NUCLEOTIDE SEQUENCE [LARGE SCALE GENOMIC DNA]</scope>
    <source>
        <strain evidence="2 3">MS-2</strain>
    </source>
</reference>
<feature type="compositionally biased region" description="Basic and acidic residues" evidence="1">
    <location>
        <begin position="278"/>
        <end position="289"/>
    </location>
</feature>
<dbReference type="EMBL" id="JBBXMP010000008">
    <property type="protein sequence ID" value="KAL0070219.1"/>
    <property type="molecule type" value="Genomic_DNA"/>
</dbReference>
<gene>
    <name evidence="2" type="ORF">AAF712_002709</name>
</gene>
<sequence length="436" mass="48105">MFSFFRKNGSSTTGEEPMPSNQQLRTPSPSATSATGARPQHVDRSSPLREHHGPPDTPSPPPAHPLDNDLGLITDPSALYELISSVPAKTLHEYTLTHLIPPSADSKHGNQPNTKHPIHTPSSVTLTHLTSFFSSLTPPPSLHCVRCHKFYFEVENSNRSCLVAHDDESAEVERVGAGRGESGTQYETLWGCCGKTVEGDGDMGPPDGWCYEGKHTTDTKRARFRADSTIHDDKLTSCKRHKCFEPKKEVEEEYSSDGSSDRQSRPRKRAAPTRKRARQAEDDGEQERAQEEDEATFVAPTSPPKAAEIEDDSVSISSKAQGKQSAVKKPRKKRAKTTQDEKAFKPDGTPSADEEDDMDVDDSISVASKRKPRAKPKSKVVKKKTMSISDVETTTPSQAGVKIISYTVCQRRQVSFENASEAPIHCRWCKEDKEVG</sequence>
<evidence type="ECO:0000313" key="3">
    <source>
        <dbReference type="Proteomes" id="UP001437256"/>
    </source>
</evidence>
<proteinExistence type="predicted"/>
<feature type="compositionally biased region" description="Basic residues" evidence="1">
    <location>
        <begin position="265"/>
        <end position="277"/>
    </location>
</feature>
<feature type="compositionally biased region" description="Basic residues" evidence="1">
    <location>
        <begin position="326"/>
        <end position="336"/>
    </location>
</feature>
<name>A0ABR3AA44_9AGAR</name>
<evidence type="ECO:0000256" key="1">
    <source>
        <dbReference type="SAM" id="MobiDB-lite"/>
    </source>
</evidence>
<organism evidence="2 3">
    <name type="scientific">Marasmius tenuissimus</name>
    <dbReference type="NCBI Taxonomy" id="585030"/>
    <lineage>
        <taxon>Eukaryota</taxon>
        <taxon>Fungi</taxon>
        <taxon>Dikarya</taxon>
        <taxon>Basidiomycota</taxon>
        <taxon>Agaricomycotina</taxon>
        <taxon>Agaricomycetes</taxon>
        <taxon>Agaricomycetidae</taxon>
        <taxon>Agaricales</taxon>
        <taxon>Marasmiineae</taxon>
        <taxon>Marasmiaceae</taxon>
        <taxon>Marasmius</taxon>
    </lineage>
</organism>
<feature type="compositionally biased region" description="Basic and acidic residues" evidence="1">
    <location>
        <begin position="40"/>
        <end position="54"/>
    </location>
</feature>
<feature type="region of interest" description="Disordered" evidence="1">
    <location>
        <begin position="249"/>
        <end position="381"/>
    </location>
</feature>
<comment type="caution">
    <text evidence="2">The sequence shown here is derived from an EMBL/GenBank/DDBJ whole genome shotgun (WGS) entry which is preliminary data.</text>
</comment>
<evidence type="ECO:0008006" key="4">
    <source>
        <dbReference type="Google" id="ProtNLM"/>
    </source>
</evidence>
<feature type="compositionally biased region" description="Polar residues" evidence="1">
    <location>
        <begin position="314"/>
        <end position="324"/>
    </location>
</feature>
<accession>A0ABR3AA44</accession>
<dbReference type="Proteomes" id="UP001437256">
    <property type="component" value="Unassembled WGS sequence"/>
</dbReference>
<keyword evidence="3" id="KW-1185">Reference proteome</keyword>
<feature type="compositionally biased region" description="Polar residues" evidence="1">
    <location>
        <begin position="8"/>
        <end position="35"/>
    </location>
</feature>
<feature type="compositionally biased region" description="Pro residues" evidence="1">
    <location>
        <begin position="55"/>
        <end position="64"/>
    </location>
</feature>
<feature type="compositionally biased region" description="Basic residues" evidence="1">
    <location>
        <begin position="368"/>
        <end position="381"/>
    </location>
</feature>
<feature type="region of interest" description="Disordered" evidence="1">
    <location>
        <begin position="1"/>
        <end position="71"/>
    </location>
</feature>
<evidence type="ECO:0000313" key="2">
    <source>
        <dbReference type="EMBL" id="KAL0070219.1"/>
    </source>
</evidence>